<sequence>MSICVDVYEVPVTFLRTTNVGVDPTSPIFPESLASDFDEDRSSGGPTNRNDT</sequence>
<evidence type="ECO:0000256" key="1">
    <source>
        <dbReference type="SAM" id="MobiDB-lite"/>
    </source>
</evidence>
<evidence type="ECO:0000313" key="2">
    <source>
        <dbReference type="EMBL" id="VDO03413.1"/>
    </source>
</evidence>
<protein>
    <submittedName>
        <fullName evidence="2">Uncharacterized protein</fullName>
    </submittedName>
</protein>
<organism evidence="2 3">
    <name type="scientific">Rodentolepis nana</name>
    <name type="common">Dwarf tapeworm</name>
    <name type="synonym">Hymenolepis nana</name>
    <dbReference type="NCBI Taxonomy" id="102285"/>
    <lineage>
        <taxon>Eukaryota</taxon>
        <taxon>Metazoa</taxon>
        <taxon>Spiralia</taxon>
        <taxon>Lophotrochozoa</taxon>
        <taxon>Platyhelminthes</taxon>
        <taxon>Cestoda</taxon>
        <taxon>Eucestoda</taxon>
        <taxon>Cyclophyllidea</taxon>
        <taxon>Hymenolepididae</taxon>
        <taxon>Rodentolepis</taxon>
    </lineage>
</organism>
<gene>
    <name evidence="2" type="ORF">HNAJ_LOCUS7553</name>
</gene>
<evidence type="ECO:0000313" key="3">
    <source>
        <dbReference type="Proteomes" id="UP000278807"/>
    </source>
</evidence>
<dbReference type="AlphaFoldDB" id="A0A3P7T6H0"/>
<dbReference type="Proteomes" id="UP000278807">
    <property type="component" value="Unassembled WGS sequence"/>
</dbReference>
<reference evidence="2 3" key="1">
    <citation type="submission" date="2018-11" db="EMBL/GenBank/DDBJ databases">
        <authorList>
            <consortium name="Pathogen Informatics"/>
        </authorList>
    </citation>
    <scope>NUCLEOTIDE SEQUENCE [LARGE SCALE GENOMIC DNA]</scope>
</reference>
<proteinExistence type="predicted"/>
<feature type="region of interest" description="Disordered" evidence="1">
    <location>
        <begin position="19"/>
        <end position="52"/>
    </location>
</feature>
<name>A0A3P7T6H0_RODNA</name>
<accession>A0A3P7T6H0</accession>
<keyword evidence="3" id="KW-1185">Reference proteome</keyword>
<dbReference type="EMBL" id="UZAE01012076">
    <property type="protein sequence ID" value="VDO03413.1"/>
    <property type="molecule type" value="Genomic_DNA"/>
</dbReference>